<accession>A0A4Y8KMB8</accession>
<name>A0A4Y8KMB8_9MICO</name>
<evidence type="ECO:0008006" key="4">
    <source>
        <dbReference type="Google" id="ProtNLM"/>
    </source>
</evidence>
<dbReference type="InterPro" id="IPR029058">
    <property type="entry name" value="AB_hydrolase_fold"/>
</dbReference>
<dbReference type="Proteomes" id="UP000298218">
    <property type="component" value="Unassembled WGS sequence"/>
</dbReference>
<dbReference type="RefSeq" id="WP_134173011.1">
    <property type="nucleotide sequence ID" value="NZ_SODI01000001.1"/>
</dbReference>
<sequence>MSDGDLVLSGGGTVMVETDTVFAQMQLMRRVQAEANGWQARLARICELQTSPAPQWVHGTVGAAVMRAEGAVESIQGDSGDLADRLARAAEAYGLVERGRANVGRIVGEEIGWRLGAALGQLPPVQMLLLWAAAIVAGGLAVQSVGVLVNGGPRFTKVGEDPRPRPPASAPTVRLDPRLLTSTAFVSALRVVMSSLDDVQAGALHMPLALSRLLGEGGAGVRGTKSVAREAVMAGSSVGVLQNSPVIVTRWGGAVPVLAPDTLEEVAARIPKAEADRPQVRIEKYGDPQHPAWGVYVPGTVEWSPVTATEPWDITSNLQAVAGGQPASAQAVALAMRQAGIRPGDPVIFAGHSQGGAVVQLIAADEEFNAKAVVTFGAPEGNVPVPQGVSEVAVEHTNDLVPALTGMGGVGGAESVGDRLIVRREAFHNEPIPTDEPLPAHSMSAYTDTARAMDRSTESRLTGFATLLTTTLGAGLGAGTGLGAGAGSGAGASSGAGSVTRWKGERLVPSPVGRAR</sequence>
<keyword evidence="3" id="KW-1185">Reference proteome</keyword>
<feature type="region of interest" description="Disordered" evidence="1">
    <location>
        <begin position="484"/>
        <end position="516"/>
    </location>
</feature>
<gene>
    <name evidence="2" type="ORF">E3T53_11260</name>
</gene>
<evidence type="ECO:0000313" key="3">
    <source>
        <dbReference type="Proteomes" id="UP000298218"/>
    </source>
</evidence>
<dbReference type="EMBL" id="SOHQ01000031">
    <property type="protein sequence ID" value="TFD77397.1"/>
    <property type="molecule type" value="Genomic_DNA"/>
</dbReference>
<reference evidence="2 3" key="1">
    <citation type="submission" date="2019-03" db="EMBL/GenBank/DDBJ databases">
        <title>Genomics of glacier-inhabiting Cryobacterium strains.</title>
        <authorList>
            <person name="Liu Q."/>
            <person name="Xin Y.-H."/>
        </authorList>
    </citation>
    <scope>NUCLEOTIDE SEQUENCE [LARGE SCALE GENOMIC DNA]</scope>
    <source>
        <strain evidence="2 3">CGMCC 1.4292</strain>
    </source>
</reference>
<feature type="compositionally biased region" description="Gly residues" evidence="1">
    <location>
        <begin position="484"/>
        <end position="494"/>
    </location>
</feature>
<evidence type="ECO:0000313" key="2">
    <source>
        <dbReference type="EMBL" id="TFD77397.1"/>
    </source>
</evidence>
<dbReference type="AlphaFoldDB" id="A0A4Y8KMB8"/>
<evidence type="ECO:0000256" key="1">
    <source>
        <dbReference type="SAM" id="MobiDB-lite"/>
    </source>
</evidence>
<proteinExistence type="predicted"/>
<comment type="caution">
    <text evidence="2">The sequence shown here is derived from an EMBL/GenBank/DDBJ whole genome shotgun (WGS) entry which is preliminary data.</text>
</comment>
<dbReference type="SUPFAM" id="SSF53474">
    <property type="entry name" value="alpha/beta-Hydrolases"/>
    <property type="match status" value="1"/>
</dbReference>
<dbReference type="Gene3D" id="3.40.50.1820">
    <property type="entry name" value="alpha/beta hydrolase"/>
    <property type="match status" value="1"/>
</dbReference>
<dbReference type="OrthoDB" id="4790882at2"/>
<protein>
    <recommendedName>
        <fullName evidence="4">Alpha/beta hydrolase</fullName>
    </recommendedName>
</protein>
<organism evidence="2 3">
    <name type="scientific">Cryobacterium psychrophilum</name>
    <dbReference type="NCBI Taxonomy" id="41988"/>
    <lineage>
        <taxon>Bacteria</taxon>
        <taxon>Bacillati</taxon>
        <taxon>Actinomycetota</taxon>
        <taxon>Actinomycetes</taxon>
        <taxon>Micrococcales</taxon>
        <taxon>Microbacteriaceae</taxon>
        <taxon>Cryobacterium</taxon>
    </lineage>
</organism>